<feature type="region of interest" description="Disordered" evidence="8">
    <location>
        <begin position="423"/>
        <end position="443"/>
    </location>
</feature>
<keyword evidence="5" id="KW-1015">Disulfide bond</keyword>
<dbReference type="GO" id="GO:0004791">
    <property type="term" value="F:thioredoxin-disulfide reductase (NADPH) activity"/>
    <property type="evidence" value="ECO:0007669"/>
    <property type="project" value="UniProtKB-EC"/>
</dbReference>
<dbReference type="SUPFAM" id="SSF51905">
    <property type="entry name" value="FAD/NAD(P)-binding domain"/>
    <property type="match status" value="1"/>
</dbReference>
<keyword evidence="3 7" id="KW-0274">FAD</keyword>
<dbReference type="InterPro" id="IPR005982">
    <property type="entry name" value="Thioredox_Rdtase"/>
</dbReference>
<dbReference type="GO" id="GO:0005737">
    <property type="term" value="C:cytoplasm"/>
    <property type="evidence" value="ECO:0007669"/>
    <property type="project" value="InterPro"/>
</dbReference>
<proteinExistence type="inferred from homology"/>
<dbReference type="InterPro" id="IPR036291">
    <property type="entry name" value="NAD(P)-bd_dom_sf"/>
</dbReference>
<dbReference type="GO" id="GO:0051287">
    <property type="term" value="F:NAD binding"/>
    <property type="evidence" value="ECO:0007669"/>
    <property type="project" value="InterPro"/>
</dbReference>
<dbReference type="PANTHER" id="PTHR48105">
    <property type="entry name" value="THIOREDOXIN REDUCTASE 1-RELATED-RELATED"/>
    <property type="match status" value="1"/>
</dbReference>
<comment type="similarity">
    <text evidence="1">Belongs to the class-II pyridine nucleotide-disulfide oxidoreductase family.</text>
</comment>
<dbReference type="EC" id="1.8.1.9" evidence="7"/>
<evidence type="ECO:0000256" key="3">
    <source>
        <dbReference type="ARBA" id="ARBA00022827"/>
    </source>
</evidence>
<evidence type="ECO:0000259" key="10">
    <source>
        <dbReference type="Pfam" id="PF07992"/>
    </source>
</evidence>
<evidence type="ECO:0000256" key="8">
    <source>
        <dbReference type="SAM" id="MobiDB-lite"/>
    </source>
</evidence>
<evidence type="ECO:0000259" key="9">
    <source>
        <dbReference type="Pfam" id="PF02826"/>
    </source>
</evidence>
<accession>A0AAD6IU96</accession>
<feature type="domain" description="D-isomer specific 2-hydroxyacid dehydrogenase NAD-binding" evidence="9">
    <location>
        <begin position="238"/>
        <end position="340"/>
    </location>
</feature>
<organism evidence="11 12">
    <name type="scientific">Drechslerella dactyloides</name>
    <name type="common">Nematode-trapping fungus</name>
    <name type="synonym">Arthrobotrys dactyloides</name>
    <dbReference type="NCBI Taxonomy" id="74499"/>
    <lineage>
        <taxon>Eukaryota</taxon>
        <taxon>Fungi</taxon>
        <taxon>Dikarya</taxon>
        <taxon>Ascomycota</taxon>
        <taxon>Pezizomycotina</taxon>
        <taxon>Orbiliomycetes</taxon>
        <taxon>Orbiliales</taxon>
        <taxon>Orbiliaceae</taxon>
        <taxon>Drechslerella</taxon>
    </lineage>
</organism>
<dbReference type="SUPFAM" id="SSF51735">
    <property type="entry name" value="NAD(P)-binding Rossmann-fold domains"/>
    <property type="match status" value="1"/>
</dbReference>
<name>A0AAD6IU96_DREDA</name>
<evidence type="ECO:0000256" key="1">
    <source>
        <dbReference type="ARBA" id="ARBA00009333"/>
    </source>
</evidence>
<sequence>MVTKEVLGRDLTAKDHVLIAATWDAPTAWMDHIRNEHPGIRVSYYHIKMDRQKVFVTSGKHVPDELFTDVTIFVTMNYLPDPAIAPKLEIVSILSAGVDRLDHTPLWRDTDIIITAANGVHGPQIAEWIMGYLLAHTHHFRVLEQWQREHHWGNKGGSSTGNPVRDLVGQKIGIYSYGSIGRQCGRVAHALGMEVHAYTASPRPTPDSRRDRGYIVPGTGDAAGEFPVKWYSGMDRGSLHEFLAVGFDVLVLSVPLTAETHGLLGAEEFEIIRKSGRNLFLVNVSRGQVVVTEEMEKILRLPLEEGGLRGAALDVVDPEPLPGNHPLWDLPNVYISPHVSGSGEAYFERCLDILAINLQLRAEGKKLINVVDRKRGLELRLSTTLSSRFFRPLLAAVRFRPVVGASAGVATLLAHNQQTPSIRSLTSSASSNPASTTLPSTASSASKMHSRVVIIGSGPAAHTAAVYLARAELKPVLYEGMLANGIAAGGQLTTTTDVENYPGFPKGIMGQELMDAMREQSIRFGTTIVTETVSKLDLSARPFKYWLEWSEDQPPHTADAVILATGASAKRLHLPGEETYWQAGISACAVCDGAVPIFRNKPLVVIGGGDSAAEEALFLTKYGSKVYVLVRKDKLRASTIMSKRLLSHPKVEVLFHHRAVEAKGGKVLEKVVIEDVRDGKQRDLDANGLFYAIGHIPATALVKGQLNVDEDGYVITVPGTAETSLRGVFAAGDVQDKRYRQAITSAGSGCMAALECEKLLSEEESEVDAKPIMVELKKESNGVAPESKADPLV</sequence>
<protein>
    <recommendedName>
        <fullName evidence="7">Thioredoxin reductase</fullName>
        <ecNumber evidence="7">1.8.1.9</ecNumber>
    </recommendedName>
</protein>
<keyword evidence="6 7" id="KW-0676">Redox-active center</keyword>
<dbReference type="EMBL" id="JAQGDS010000010">
    <property type="protein sequence ID" value="KAJ6257775.1"/>
    <property type="molecule type" value="Genomic_DNA"/>
</dbReference>
<keyword evidence="4 7" id="KW-0560">Oxidoreductase</keyword>
<dbReference type="GO" id="GO:0019430">
    <property type="term" value="P:removal of superoxide radicals"/>
    <property type="evidence" value="ECO:0007669"/>
    <property type="project" value="InterPro"/>
</dbReference>
<evidence type="ECO:0000256" key="5">
    <source>
        <dbReference type="ARBA" id="ARBA00023157"/>
    </source>
</evidence>
<dbReference type="Pfam" id="PF07992">
    <property type="entry name" value="Pyr_redox_2"/>
    <property type="match status" value="1"/>
</dbReference>
<dbReference type="PRINTS" id="PR00368">
    <property type="entry name" value="FADPNR"/>
</dbReference>
<dbReference type="InterPro" id="IPR006140">
    <property type="entry name" value="D-isomer_DH_NAD-bd"/>
</dbReference>
<dbReference type="InterPro" id="IPR008255">
    <property type="entry name" value="Pyr_nucl-diS_OxRdtase_2_AS"/>
</dbReference>
<dbReference type="SUPFAM" id="SSF52283">
    <property type="entry name" value="Formate/glycerate dehydrogenase catalytic domain-like"/>
    <property type="match status" value="1"/>
</dbReference>
<dbReference type="InterPro" id="IPR036188">
    <property type="entry name" value="FAD/NAD-bd_sf"/>
</dbReference>
<evidence type="ECO:0000256" key="2">
    <source>
        <dbReference type="ARBA" id="ARBA00022630"/>
    </source>
</evidence>
<evidence type="ECO:0000313" key="11">
    <source>
        <dbReference type="EMBL" id="KAJ6257775.1"/>
    </source>
</evidence>
<dbReference type="Gene3D" id="3.40.50.720">
    <property type="entry name" value="NAD(P)-binding Rossmann-like Domain"/>
    <property type="match status" value="2"/>
</dbReference>
<keyword evidence="12" id="KW-1185">Reference proteome</keyword>
<evidence type="ECO:0000256" key="6">
    <source>
        <dbReference type="ARBA" id="ARBA00023284"/>
    </source>
</evidence>
<evidence type="ECO:0000256" key="7">
    <source>
        <dbReference type="RuleBase" id="RU003881"/>
    </source>
</evidence>
<dbReference type="Gene3D" id="3.50.50.60">
    <property type="entry name" value="FAD/NAD(P)-binding domain"/>
    <property type="match status" value="2"/>
</dbReference>
<comment type="cofactor">
    <cofactor evidence="7">
        <name>FAD</name>
        <dbReference type="ChEBI" id="CHEBI:57692"/>
    </cofactor>
    <text evidence="7">Binds 1 FAD per subunit.</text>
</comment>
<comment type="catalytic activity">
    <reaction evidence="7">
        <text>[thioredoxin]-dithiol + NADP(+) = [thioredoxin]-disulfide + NADPH + H(+)</text>
        <dbReference type="Rhea" id="RHEA:20345"/>
        <dbReference type="Rhea" id="RHEA-COMP:10698"/>
        <dbReference type="Rhea" id="RHEA-COMP:10700"/>
        <dbReference type="ChEBI" id="CHEBI:15378"/>
        <dbReference type="ChEBI" id="CHEBI:29950"/>
        <dbReference type="ChEBI" id="CHEBI:50058"/>
        <dbReference type="ChEBI" id="CHEBI:57783"/>
        <dbReference type="ChEBI" id="CHEBI:58349"/>
        <dbReference type="EC" id="1.8.1.9"/>
    </reaction>
</comment>
<keyword evidence="7" id="KW-0521">NADP</keyword>
<keyword evidence="2 7" id="KW-0285">Flavoprotein</keyword>
<gene>
    <name evidence="11" type="ORF">Dda_7564</name>
</gene>
<evidence type="ECO:0000256" key="4">
    <source>
        <dbReference type="ARBA" id="ARBA00023002"/>
    </source>
</evidence>
<dbReference type="InterPro" id="IPR023753">
    <property type="entry name" value="FAD/NAD-binding_dom"/>
</dbReference>
<feature type="domain" description="D-isomer specific 2-hydroxyacid dehydrogenase NAD-binding" evidence="9">
    <location>
        <begin position="130"/>
        <end position="206"/>
    </location>
</feature>
<dbReference type="InterPro" id="IPR050097">
    <property type="entry name" value="Ferredoxin-NADP_redctase_2"/>
</dbReference>
<dbReference type="PRINTS" id="PR00469">
    <property type="entry name" value="PNDRDTASEII"/>
</dbReference>
<dbReference type="AlphaFoldDB" id="A0AAD6IU96"/>
<dbReference type="PROSITE" id="PS00573">
    <property type="entry name" value="PYRIDINE_REDOX_2"/>
    <property type="match status" value="1"/>
</dbReference>
<evidence type="ECO:0000313" key="12">
    <source>
        <dbReference type="Proteomes" id="UP001221413"/>
    </source>
</evidence>
<dbReference type="CDD" id="cd12163">
    <property type="entry name" value="2-Hacid_dh_5"/>
    <property type="match status" value="1"/>
</dbReference>
<dbReference type="Pfam" id="PF02826">
    <property type="entry name" value="2-Hacid_dh_C"/>
    <property type="match status" value="2"/>
</dbReference>
<feature type="domain" description="FAD/NAD(P)-binding" evidence="10">
    <location>
        <begin position="451"/>
        <end position="749"/>
    </location>
</feature>
<reference evidence="11" key="1">
    <citation type="submission" date="2023-01" db="EMBL/GenBank/DDBJ databases">
        <title>The chitinases involved in constricting ring structure development in the nematode-trapping fungus Drechslerella dactyloides.</title>
        <authorList>
            <person name="Wang R."/>
            <person name="Zhang L."/>
            <person name="Tang P."/>
            <person name="Li S."/>
            <person name="Liang L."/>
        </authorList>
    </citation>
    <scope>NUCLEOTIDE SEQUENCE</scope>
    <source>
        <strain evidence="11">YMF1.00031</strain>
    </source>
</reference>
<dbReference type="NCBIfam" id="TIGR01292">
    <property type="entry name" value="TRX_reduct"/>
    <property type="match status" value="1"/>
</dbReference>
<comment type="caution">
    <text evidence="11">The sequence shown here is derived from an EMBL/GenBank/DDBJ whole genome shotgun (WGS) entry which is preliminary data.</text>
</comment>
<dbReference type="Proteomes" id="UP001221413">
    <property type="component" value="Unassembled WGS sequence"/>
</dbReference>
<feature type="compositionally biased region" description="Low complexity" evidence="8">
    <location>
        <begin position="424"/>
        <end position="443"/>
    </location>
</feature>